<keyword evidence="2" id="KW-1185">Reference proteome</keyword>
<protein>
    <submittedName>
        <fullName evidence="1">Uncharacterized protein</fullName>
    </submittedName>
</protein>
<comment type="caution">
    <text evidence="1">The sequence shown here is derived from an EMBL/GenBank/DDBJ whole genome shotgun (WGS) entry which is preliminary data.</text>
</comment>
<sequence length="163" mass="18426">MCNVYSNTVLNIFADYSSGSHIGLFHQRDVCTAIGFVARANWPRMANSLWHCELSYEETYEDRHLSRKESISVLPPMGGSCRKNYFRLQWPTLDTQTSSGYVIMGLLRKCYSGRNMQFEMTFGITNPSVIRFQSGRLSTPISVSGTRSLVHTIHATLLSTKTS</sequence>
<dbReference type="VEuPathDB" id="FungiDB:A1O9_11055"/>
<evidence type="ECO:0000313" key="2">
    <source>
        <dbReference type="Proteomes" id="UP000027920"/>
    </source>
</evidence>
<name>A0A072NZX1_9EURO</name>
<dbReference type="GeneID" id="25285955"/>
<dbReference type="RefSeq" id="XP_013255736.1">
    <property type="nucleotide sequence ID" value="XM_013400282.1"/>
</dbReference>
<dbReference type="AlphaFoldDB" id="A0A072NZX1"/>
<dbReference type="EMBL" id="AMGV01000015">
    <property type="protein sequence ID" value="KEF53146.1"/>
    <property type="molecule type" value="Genomic_DNA"/>
</dbReference>
<proteinExistence type="predicted"/>
<accession>A0A072NZX1</accession>
<dbReference type="HOGENOM" id="CLU_1627047_0_0_1"/>
<gene>
    <name evidence="1" type="ORF">A1O9_11055</name>
</gene>
<dbReference type="Proteomes" id="UP000027920">
    <property type="component" value="Unassembled WGS sequence"/>
</dbReference>
<reference evidence="1 2" key="1">
    <citation type="submission" date="2013-03" db="EMBL/GenBank/DDBJ databases">
        <title>The Genome Sequence of Exophiala aquamarina CBS 119918.</title>
        <authorList>
            <consortium name="The Broad Institute Genomics Platform"/>
            <person name="Cuomo C."/>
            <person name="de Hoog S."/>
            <person name="Gorbushina A."/>
            <person name="Walker B."/>
            <person name="Young S.K."/>
            <person name="Zeng Q."/>
            <person name="Gargeya S."/>
            <person name="Fitzgerald M."/>
            <person name="Haas B."/>
            <person name="Abouelleil A."/>
            <person name="Allen A.W."/>
            <person name="Alvarado L."/>
            <person name="Arachchi H.M."/>
            <person name="Berlin A.M."/>
            <person name="Chapman S.B."/>
            <person name="Gainer-Dewar J."/>
            <person name="Goldberg J."/>
            <person name="Griggs A."/>
            <person name="Gujja S."/>
            <person name="Hansen M."/>
            <person name="Howarth C."/>
            <person name="Imamovic A."/>
            <person name="Ireland A."/>
            <person name="Larimer J."/>
            <person name="McCowan C."/>
            <person name="Murphy C."/>
            <person name="Pearson M."/>
            <person name="Poon T.W."/>
            <person name="Priest M."/>
            <person name="Roberts A."/>
            <person name="Saif S."/>
            <person name="Shea T."/>
            <person name="Sisk P."/>
            <person name="Sykes S."/>
            <person name="Wortman J."/>
            <person name="Nusbaum C."/>
            <person name="Birren B."/>
        </authorList>
    </citation>
    <scope>NUCLEOTIDE SEQUENCE [LARGE SCALE GENOMIC DNA]</scope>
    <source>
        <strain evidence="1 2">CBS 119918</strain>
    </source>
</reference>
<evidence type="ECO:0000313" key="1">
    <source>
        <dbReference type="EMBL" id="KEF53146.1"/>
    </source>
</evidence>
<organism evidence="1 2">
    <name type="scientific">Exophiala aquamarina CBS 119918</name>
    <dbReference type="NCBI Taxonomy" id="1182545"/>
    <lineage>
        <taxon>Eukaryota</taxon>
        <taxon>Fungi</taxon>
        <taxon>Dikarya</taxon>
        <taxon>Ascomycota</taxon>
        <taxon>Pezizomycotina</taxon>
        <taxon>Eurotiomycetes</taxon>
        <taxon>Chaetothyriomycetidae</taxon>
        <taxon>Chaetothyriales</taxon>
        <taxon>Herpotrichiellaceae</taxon>
        <taxon>Exophiala</taxon>
    </lineage>
</organism>